<dbReference type="InterPro" id="IPR026082">
    <property type="entry name" value="ABCA"/>
</dbReference>
<dbReference type="Proteomes" id="UP001217089">
    <property type="component" value="Unassembled WGS sequence"/>
</dbReference>
<organism evidence="9 10">
    <name type="scientific">Tegillarca granosa</name>
    <name type="common">Malaysian cockle</name>
    <name type="synonym">Anadara granosa</name>
    <dbReference type="NCBI Taxonomy" id="220873"/>
    <lineage>
        <taxon>Eukaryota</taxon>
        <taxon>Metazoa</taxon>
        <taxon>Spiralia</taxon>
        <taxon>Lophotrochozoa</taxon>
        <taxon>Mollusca</taxon>
        <taxon>Bivalvia</taxon>
        <taxon>Autobranchia</taxon>
        <taxon>Pteriomorphia</taxon>
        <taxon>Arcoida</taxon>
        <taxon>Arcoidea</taxon>
        <taxon>Arcidae</taxon>
        <taxon>Tegillarca</taxon>
    </lineage>
</organism>
<sequence length="1981" mass="223672">MCDLNQTVFMVESLSGFLANYTFGQQFQELVLEYSKGNLVYNASYVSATTSSMSELIQMLIKVISNPGNITVTGTDNLIDTSSFSSVFKRIESILQQQYTSQIVQWTTMIFGQIVPQDETTTKTFKTVNVVLEVINKQLSNIKGTITLDSLLHDEYLEKMIKSFLNVNNLGTSAIVSQEIQISKIMELVQNMTLFQHLCKVQGLADFVTAPGKNSSVAVDLERIMCFYPDAFLQALNSQEDAQYLTDQLNKIWNTSVSQAMDWGKFSGNIQNFTKLLTGLIQHQPSIAGGSWSSIFNFNMSLSAIESLFTDQDKLFSLIAAYNPLMNKDVETALYPYLSMWNQIYKHMKTLYQDLQSFGCSYTEYPNTELKPSDGSPMLITASNTETMEKCRYECERESLYSGTCVGFLYEPENGGSCVLYMNDTLPKNVVKVYSQGKHYYERNCTGRDLHGNKKNSLATIFKWLSSLETMVALTGSSSDRLMLEQTGKIPQIQTFVCTQNLLSKYMYLVDIGKISSAICGQDPKSWYDRLIDAGYYPKQITYINTGITDYMKAMDIKDPRGITWTEFISQIQDVIKMFETMDFKDLLYRFGVSLDTASTTQQTKDVIMGSLDWFKVLSDNILDNTRSSQLMLNLLTSVSSYLNRQLDRLQGAGQTVPITALLPNNTLVVNLLNEAMGQQTAAALLTAYVAPDKFLELSFSDKWTTIVCDPVEFKKTFIFPNGTLVDKIQQDLCTEAQSQKSAVEDILKRLDMTDVVKALEDVIKGGSNSPLNNTYMWKTLKQNIEQIMTNVERISGQNIDMKDIDKWLGAFESLQNPSVNSVEPICEGMVTYMRNTDVYKHTIQPLMLGIVNNLAVSKQQMKVQKAFEDIMCDLSKYNVSQIAKRLLDADLPELLKNLFHPSMNASGTFQCSTLVTEINYLSTSYTQMFTEMFNTTNNKWETCFNNLVKFPSKILNDVSQTFLIASQLLEIINDPTIKYLGQNSDLLPMMEFFVNAYLSQQDTSFKISQILTNSTSVEQYLERVLRLSPEIVNSLFKSTLNLDTIALMNNSAETVTAIFCDPQQLDDVISLPGFLNISMVSLSKTLCGPNVGSTVHVVQSVVDIGTLSLMLSKDSSNTDSGWWTLMSKHLSSVIKNFEMIGSLINFKFDFKNLDSVVPKLQRFIFDYGPEALADSINILLGDFEQLANTTESRMLIKDLQIIVNGLTSLKVVRNFVPQNGMYDTLTSLKVIRNFIPQNVVLKDVMSDPAAFRKYMIENIGLDGSVADAVLDGTIKYTYLLQYDLEDIEATFCNETRLAVFLNTNSSTVPVSNISTSLCGIGQDKVVNLTEYLLKTMNVGELVKNYVTIGIDEFMKNINITKDDAQKAIHKLSSAKADLLNAAEAFKNSTVDINLAIFNQPQALKDSLKNVVNNDSFKILEEVRQVAQSWAAGTLSLNQLLKDNRTLHDIKELLSNGLVSGMITSVIGVSGSELVNSLYSLNNIDQKQMSALANIAELVANYTKCVETNRFTGFATEHDLIQEAVKLHQKNSFLAGIVFMNMEGGSRKKRSATNGYPKHISYKIRMDIENVRHTSKLKEMMWRPDPEDNMFAMRYTRGFIQLQDLIERSIISLQTGNSSQNPSVYLQQFPTPCHRDDRYLTYLSSYLLPVMMTIAWLAAIAVATKNFVYDREIGQEEALKIMGLRTYLNWWAWFISTMIIMFIASVICLLILRFGNLFRYTDFGILLLYFMDFCFSSIMMCYMVSSFFTRTTLAMLTVLIVYLLSYLPYVVLVSMETQMTFWQKTLACLFSTTSFGFGAQYLSRYEVQGVGVHWSNIQSTPIAGDSMSFSWTCILMLIDGVIYLVIGWYVRNVKPGKYGVAQPWYFPFSPKYWGCTSNKRNKYATSRGNEVLFEPPMENWQSGISLKGLTKNYGKFKAVKNINGDFYEGQVTALLGHNGAAKTTTLYVKYDNCMTVMEHMQFYSSVKSDKSGQKMKLEIEE</sequence>
<dbReference type="SUPFAM" id="SSF52540">
    <property type="entry name" value="P-loop containing nucleoside triphosphate hydrolases"/>
    <property type="match status" value="1"/>
</dbReference>
<evidence type="ECO:0000256" key="7">
    <source>
        <dbReference type="SAM" id="Phobius"/>
    </source>
</evidence>
<evidence type="ECO:0000256" key="2">
    <source>
        <dbReference type="ARBA" id="ARBA00022448"/>
    </source>
</evidence>
<dbReference type="InterPro" id="IPR003609">
    <property type="entry name" value="Pan_app"/>
</dbReference>
<keyword evidence="5 7" id="KW-1133">Transmembrane helix</keyword>
<protein>
    <recommendedName>
        <fullName evidence="8">Apple domain-containing protein</fullName>
    </recommendedName>
</protein>
<comment type="subcellular location">
    <subcellularLocation>
        <location evidence="1">Membrane</location>
        <topology evidence="1">Multi-pass membrane protein</topology>
    </subcellularLocation>
</comment>
<evidence type="ECO:0000256" key="6">
    <source>
        <dbReference type="ARBA" id="ARBA00023136"/>
    </source>
</evidence>
<evidence type="ECO:0000256" key="5">
    <source>
        <dbReference type="ARBA" id="ARBA00022989"/>
    </source>
</evidence>
<evidence type="ECO:0000256" key="3">
    <source>
        <dbReference type="ARBA" id="ARBA00022692"/>
    </source>
</evidence>
<keyword evidence="6 7" id="KW-0472">Membrane</keyword>
<evidence type="ECO:0000256" key="1">
    <source>
        <dbReference type="ARBA" id="ARBA00004141"/>
    </source>
</evidence>
<feature type="transmembrane region" description="Helical" evidence="7">
    <location>
        <begin position="1829"/>
        <end position="1850"/>
    </location>
</feature>
<dbReference type="PANTHER" id="PTHR19229">
    <property type="entry name" value="ATP-BINDING CASSETTE TRANSPORTER SUBFAMILY A ABCA"/>
    <property type="match status" value="1"/>
</dbReference>
<keyword evidence="10" id="KW-1185">Reference proteome</keyword>
<dbReference type="EMBL" id="JARBDR010000214">
    <property type="protein sequence ID" value="KAJ8318608.1"/>
    <property type="molecule type" value="Genomic_DNA"/>
</dbReference>
<dbReference type="SUPFAM" id="SSF57414">
    <property type="entry name" value="Hairpin loop containing domain-like"/>
    <property type="match status" value="1"/>
</dbReference>
<gene>
    <name evidence="9" type="ORF">KUTeg_003699</name>
</gene>
<name>A0ABQ9FMY3_TEGGR</name>
<evidence type="ECO:0000259" key="8">
    <source>
        <dbReference type="PROSITE" id="PS50948"/>
    </source>
</evidence>
<comment type="caution">
    <text evidence="9">The sequence shown here is derived from an EMBL/GenBank/DDBJ whole genome shotgun (WGS) entry which is preliminary data.</text>
</comment>
<feature type="domain" description="Apple" evidence="8">
    <location>
        <begin position="360"/>
        <end position="445"/>
    </location>
</feature>
<feature type="transmembrane region" description="Helical" evidence="7">
    <location>
        <begin position="1646"/>
        <end position="1669"/>
    </location>
</feature>
<reference evidence="9 10" key="1">
    <citation type="submission" date="2022-12" db="EMBL/GenBank/DDBJ databases">
        <title>Chromosome-level genome of Tegillarca granosa.</title>
        <authorList>
            <person name="Kim J."/>
        </authorList>
    </citation>
    <scope>NUCLEOTIDE SEQUENCE [LARGE SCALE GENOMIC DNA]</scope>
    <source>
        <strain evidence="9">Teg-2019</strain>
        <tissue evidence="9">Adductor muscle</tissue>
    </source>
</reference>
<dbReference type="Gene3D" id="3.50.4.10">
    <property type="entry name" value="Hepatocyte Growth Factor"/>
    <property type="match status" value="1"/>
</dbReference>
<evidence type="ECO:0000313" key="9">
    <source>
        <dbReference type="EMBL" id="KAJ8318608.1"/>
    </source>
</evidence>
<keyword evidence="3 7" id="KW-0812">Transmembrane</keyword>
<feature type="transmembrane region" description="Helical" evidence="7">
    <location>
        <begin position="1724"/>
        <end position="1745"/>
    </location>
</feature>
<proteinExistence type="predicted"/>
<keyword evidence="4" id="KW-0677">Repeat</keyword>
<accession>A0ABQ9FMY3</accession>
<dbReference type="Pfam" id="PF12698">
    <property type="entry name" value="ABC2_membrane_3"/>
    <property type="match status" value="1"/>
</dbReference>
<evidence type="ECO:0000256" key="4">
    <source>
        <dbReference type="ARBA" id="ARBA00022737"/>
    </source>
</evidence>
<dbReference type="InterPro" id="IPR013525">
    <property type="entry name" value="ABC2_TM"/>
</dbReference>
<dbReference type="InterPro" id="IPR027417">
    <property type="entry name" value="P-loop_NTPase"/>
</dbReference>
<dbReference type="PANTHER" id="PTHR19229:SF36">
    <property type="entry name" value="ATP-BINDING CASSETTE SUB-FAMILY A MEMBER 2"/>
    <property type="match status" value="1"/>
</dbReference>
<dbReference type="PROSITE" id="PS50948">
    <property type="entry name" value="PAN"/>
    <property type="match status" value="1"/>
</dbReference>
<feature type="transmembrane region" description="Helical" evidence="7">
    <location>
        <begin position="1690"/>
        <end position="1712"/>
    </location>
</feature>
<dbReference type="Gene3D" id="3.40.50.300">
    <property type="entry name" value="P-loop containing nucleotide triphosphate hydrolases"/>
    <property type="match status" value="1"/>
</dbReference>
<feature type="transmembrane region" description="Helical" evidence="7">
    <location>
        <begin position="1752"/>
        <end position="1772"/>
    </location>
</feature>
<evidence type="ECO:0000313" key="10">
    <source>
        <dbReference type="Proteomes" id="UP001217089"/>
    </source>
</evidence>
<keyword evidence="2" id="KW-0813">Transport</keyword>